<sequence>MAHIIVLGNEKGGTGKSTTAMHVTTALLHSGYPVGIIDLDLRQESLMNHARNRDAFVSRKDVSLPLPVKAELAISSADSLSDAQAEEESRFADALDRLDKSCRFIVIDCPGAHTRYAQMAHSAADTLITPLNDSMVDLGLLAKVDAESGKVLGPSIYAEMVWSARSLRATAGLIPVDWVVLRNRMSTLNARNKRRVGSALDDLSKRIGFRLIPGFSERVVFRELYLQGLTLLDLKAAGQGPLTMSQIAARQELRELMRALRLPDVTLNF</sequence>
<dbReference type="AlphaFoldDB" id="A0A6P1STN4"/>
<dbReference type="InterPro" id="IPR015223">
    <property type="entry name" value="MipZ"/>
</dbReference>
<dbReference type="CDD" id="cd02042">
    <property type="entry name" value="ParAB_family"/>
    <property type="match status" value="1"/>
</dbReference>
<dbReference type="PANTHER" id="PTHR13696:SF96">
    <property type="entry name" value="COBQ_COBB_MIND_PARA NUCLEOTIDE BINDING DOMAIN-CONTAINING PROTEIN"/>
    <property type="match status" value="1"/>
</dbReference>
<name>A0A6P1STN4_9RHOB</name>
<gene>
    <name evidence="1" type="ORF">GO499_00645</name>
</gene>
<dbReference type="PANTHER" id="PTHR13696">
    <property type="entry name" value="P-LOOP CONTAINING NUCLEOSIDE TRIPHOSPHATE HYDROLASE"/>
    <property type="match status" value="1"/>
</dbReference>
<evidence type="ECO:0000313" key="1">
    <source>
        <dbReference type="EMBL" id="QHQ33788.1"/>
    </source>
</evidence>
<dbReference type="RefSeq" id="WP_161860363.1">
    <property type="nucleotide sequence ID" value="NZ_CP046620.1"/>
</dbReference>
<dbReference type="EMBL" id="CP046620">
    <property type="protein sequence ID" value="QHQ33788.1"/>
    <property type="molecule type" value="Genomic_DNA"/>
</dbReference>
<accession>A0A6P1STN4</accession>
<dbReference type="KEGG" id="amaq:GO499_00645"/>
<dbReference type="InterPro" id="IPR050678">
    <property type="entry name" value="DNA_Partitioning_ATPase"/>
</dbReference>
<keyword evidence="2" id="KW-1185">Reference proteome</keyword>
<dbReference type="Pfam" id="PF09140">
    <property type="entry name" value="MipZ"/>
    <property type="match status" value="1"/>
</dbReference>
<evidence type="ECO:0000313" key="2">
    <source>
        <dbReference type="Proteomes" id="UP000464495"/>
    </source>
</evidence>
<dbReference type="InterPro" id="IPR027417">
    <property type="entry name" value="P-loop_NTPase"/>
</dbReference>
<reference evidence="1 2" key="1">
    <citation type="submission" date="2019-12" db="EMBL/GenBank/DDBJ databases">
        <title>Complete genome sequence of Algicella marina strain 9Alg 56(T) isolated from the red alga Tichocarpus crinitus.</title>
        <authorList>
            <person name="Kim S.-G."/>
            <person name="Nedashkovskaya O.I."/>
        </authorList>
    </citation>
    <scope>NUCLEOTIDE SEQUENCE [LARGE SCALE GENOMIC DNA]</scope>
    <source>
        <strain evidence="1 2">9Alg 56</strain>
    </source>
</reference>
<organism evidence="1 2">
    <name type="scientific">Algicella marina</name>
    <dbReference type="NCBI Taxonomy" id="2683284"/>
    <lineage>
        <taxon>Bacteria</taxon>
        <taxon>Pseudomonadati</taxon>
        <taxon>Pseudomonadota</taxon>
        <taxon>Alphaproteobacteria</taxon>
        <taxon>Rhodobacterales</taxon>
        <taxon>Paracoccaceae</taxon>
        <taxon>Algicella</taxon>
    </lineage>
</organism>
<dbReference type="SUPFAM" id="SSF52540">
    <property type="entry name" value="P-loop containing nucleoside triphosphate hydrolases"/>
    <property type="match status" value="1"/>
</dbReference>
<protein>
    <submittedName>
        <fullName evidence="1">AAA family ATPase</fullName>
    </submittedName>
</protein>
<dbReference type="Gene3D" id="3.40.50.300">
    <property type="entry name" value="P-loop containing nucleotide triphosphate hydrolases"/>
    <property type="match status" value="1"/>
</dbReference>
<proteinExistence type="predicted"/>
<dbReference type="Proteomes" id="UP000464495">
    <property type="component" value="Chromosome"/>
</dbReference>